<comment type="caution">
    <text evidence="1">The sequence shown here is derived from an EMBL/GenBank/DDBJ whole genome shotgun (WGS) entry which is preliminary data.</text>
</comment>
<dbReference type="EMBL" id="BMXS01000043">
    <property type="protein sequence ID" value="GGY11266.1"/>
    <property type="molecule type" value="Genomic_DNA"/>
</dbReference>
<proteinExistence type="predicted"/>
<keyword evidence="2" id="KW-1185">Reference proteome</keyword>
<evidence type="ECO:0000313" key="1">
    <source>
        <dbReference type="EMBL" id="GGY11266.1"/>
    </source>
</evidence>
<gene>
    <name evidence="1" type="ORF">GCM10007160_42850</name>
</gene>
<protein>
    <recommendedName>
        <fullName evidence="3">C2H2-type domain-containing protein</fullName>
    </recommendedName>
</protein>
<sequence length="300" mass="33612">MSSWDSEGLWAKGKHFTDIAGENEQSSVEFALFSALGLECLARAALTKVHPALNADPREDVNVLYGFGFNVTAKPKSLPAHSVYLRLEKIIDDFQRTHRELCEFMALQRNAHLHSADLPFDNLSPVKWLPRYYDTVSILNEFLGKTLEDFVGVEAATAATELIKSLDEQVMKNVRTKSAAHAKVWEEKSSQEQAALVQAALSATVHLGWGEVMRECPVCGSNGTLSGSQVKEFQEKYEDEELLVDVQFLASDFKCSACGLHLKGTEEIAHTTLDTHFIETRSTSLHELYEPEHFLEYDNM</sequence>
<organism evidence="1 2">
    <name type="scientific">Litchfieldella qijiaojingensis</name>
    <dbReference type="NCBI Taxonomy" id="980347"/>
    <lineage>
        <taxon>Bacteria</taxon>
        <taxon>Pseudomonadati</taxon>
        <taxon>Pseudomonadota</taxon>
        <taxon>Gammaproteobacteria</taxon>
        <taxon>Oceanospirillales</taxon>
        <taxon>Halomonadaceae</taxon>
        <taxon>Litchfieldella</taxon>
    </lineage>
</organism>
<name>A0ABQ2ZFL6_9GAMM</name>
<reference evidence="2" key="1">
    <citation type="journal article" date="2019" name="Int. J. Syst. Evol. Microbiol.">
        <title>The Global Catalogue of Microorganisms (GCM) 10K type strain sequencing project: providing services to taxonomists for standard genome sequencing and annotation.</title>
        <authorList>
            <consortium name="The Broad Institute Genomics Platform"/>
            <consortium name="The Broad Institute Genome Sequencing Center for Infectious Disease"/>
            <person name="Wu L."/>
            <person name="Ma J."/>
        </authorList>
    </citation>
    <scope>NUCLEOTIDE SEQUENCE [LARGE SCALE GENOMIC DNA]</scope>
    <source>
        <strain evidence="2">KCTC 22228</strain>
    </source>
</reference>
<evidence type="ECO:0008006" key="3">
    <source>
        <dbReference type="Google" id="ProtNLM"/>
    </source>
</evidence>
<dbReference type="Proteomes" id="UP000653056">
    <property type="component" value="Unassembled WGS sequence"/>
</dbReference>
<accession>A0ABQ2ZFL6</accession>
<evidence type="ECO:0000313" key="2">
    <source>
        <dbReference type="Proteomes" id="UP000653056"/>
    </source>
</evidence>
<dbReference type="RefSeq" id="WP_189472955.1">
    <property type="nucleotide sequence ID" value="NZ_BMXS01000043.1"/>
</dbReference>